<dbReference type="InterPro" id="IPR012337">
    <property type="entry name" value="RNaseH-like_sf"/>
</dbReference>
<dbReference type="OrthoDB" id="10252740at2759"/>
<comment type="caution">
    <text evidence="3">The sequence shown here is derived from an EMBL/GenBank/DDBJ whole genome shotgun (WGS) entry which is preliminary data.</text>
</comment>
<reference evidence="3 4" key="1">
    <citation type="submission" date="2021-08" db="EMBL/GenBank/DDBJ databases">
        <title>Draft Genome Sequence of Phanerochaete sordida strain YK-624.</title>
        <authorList>
            <person name="Mori T."/>
            <person name="Dohra H."/>
            <person name="Suzuki T."/>
            <person name="Kawagishi H."/>
            <person name="Hirai H."/>
        </authorList>
    </citation>
    <scope>NUCLEOTIDE SEQUENCE [LARGE SCALE GENOMIC DNA]</scope>
    <source>
        <strain evidence="3 4">YK-624</strain>
    </source>
</reference>
<dbReference type="InterPro" id="IPR003100">
    <property type="entry name" value="PAZ_dom"/>
</dbReference>
<dbReference type="Proteomes" id="UP000703269">
    <property type="component" value="Unassembled WGS sequence"/>
</dbReference>
<evidence type="ECO:0000313" key="3">
    <source>
        <dbReference type="EMBL" id="GJE87996.1"/>
    </source>
</evidence>
<organism evidence="3 4">
    <name type="scientific">Phanerochaete sordida</name>
    <dbReference type="NCBI Taxonomy" id="48140"/>
    <lineage>
        <taxon>Eukaryota</taxon>
        <taxon>Fungi</taxon>
        <taxon>Dikarya</taxon>
        <taxon>Basidiomycota</taxon>
        <taxon>Agaricomycotina</taxon>
        <taxon>Agaricomycetes</taxon>
        <taxon>Polyporales</taxon>
        <taxon>Phanerochaetaceae</taxon>
        <taxon>Phanerochaete</taxon>
    </lineage>
</organism>
<dbReference type="EMBL" id="BPQB01000008">
    <property type="protein sequence ID" value="GJE87996.1"/>
    <property type="molecule type" value="Genomic_DNA"/>
</dbReference>
<dbReference type="SMART" id="SM01163">
    <property type="entry name" value="DUF1785"/>
    <property type="match status" value="1"/>
</dbReference>
<accession>A0A9P3G490</accession>
<dbReference type="Pfam" id="PF02170">
    <property type="entry name" value="PAZ"/>
    <property type="match status" value="1"/>
</dbReference>
<evidence type="ECO:0000313" key="4">
    <source>
        <dbReference type="Proteomes" id="UP000703269"/>
    </source>
</evidence>
<dbReference type="CDD" id="cd02846">
    <property type="entry name" value="PAZ_argonaute_like"/>
    <property type="match status" value="1"/>
</dbReference>
<dbReference type="Pfam" id="PF02171">
    <property type="entry name" value="Piwi"/>
    <property type="match status" value="1"/>
</dbReference>
<feature type="domain" description="Piwi" evidence="2">
    <location>
        <begin position="487"/>
        <end position="791"/>
    </location>
</feature>
<dbReference type="PANTHER" id="PTHR22891">
    <property type="entry name" value="EUKARYOTIC TRANSLATION INITIATION FACTOR 2C"/>
    <property type="match status" value="1"/>
</dbReference>
<dbReference type="Pfam" id="PF08699">
    <property type="entry name" value="ArgoL1"/>
    <property type="match status" value="1"/>
</dbReference>
<feature type="domain" description="PAZ" evidence="1">
    <location>
        <begin position="217"/>
        <end position="314"/>
    </location>
</feature>
<dbReference type="InterPro" id="IPR014811">
    <property type="entry name" value="ArgoL1"/>
</dbReference>
<dbReference type="Gene3D" id="3.30.420.10">
    <property type="entry name" value="Ribonuclease H-like superfamily/Ribonuclease H"/>
    <property type="match status" value="1"/>
</dbReference>
<protein>
    <submittedName>
        <fullName evidence="3">Piwi-domain-containing protein</fullName>
    </submittedName>
</protein>
<gene>
    <name evidence="3" type="ORF">PsYK624_040790</name>
</gene>
<name>A0A9P3G490_9APHY</name>
<dbReference type="PROSITE" id="PS50822">
    <property type="entry name" value="PIWI"/>
    <property type="match status" value="1"/>
</dbReference>
<dbReference type="SUPFAM" id="SSF101690">
    <property type="entry name" value="PAZ domain"/>
    <property type="match status" value="1"/>
</dbReference>
<dbReference type="Gene3D" id="2.170.260.10">
    <property type="entry name" value="paz domain"/>
    <property type="match status" value="1"/>
</dbReference>
<keyword evidence="4" id="KW-1185">Reference proteome</keyword>
<evidence type="ECO:0000259" key="2">
    <source>
        <dbReference type="PROSITE" id="PS50822"/>
    </source>
</evidence>
<dbReference type="SUPFAM" id="SSF53098">
    <property type="entry name" value="Ribonuclease H-like"/>
    <property type="match status" value="1"/>
</dbReference>
<dbReference type="GO" id="GO:0003723">
    <property type="term" value="F:RNA binding"/>
    <property type="evidence" value="ECO:0007669"/>
    <property type="project" value="InterPro"/>
</dbReference>
<dbReference type="Gene3D" id="3.40.50.2300">
    <property type="match status" value="1"/>
</dbReference>
<dbReference type="InterPro" id="IPR036397">
    <property type="entry name" value="RNaseH_sf"/>
</dbReference>
<dbReference type="PROSITE" id="PS50821">
    <property type="entry name" value="PAZ"/>
    <property type="match status" value="1"/>
</dbReference>
<dbReference type="SMART" id="SM00950">
    <property type="entry name" value="Piwi"/>
    <property type="match status" value="1"/>
</dbReference>
<proteinExistence type="predicted"/>
<dbReference type="InterPro" id="IPR036085">
    <property type="entry name" value="PAZ_dom_sf"/>
</dbReference>
<evidence type="ECO:0000259" key="1">
    <source>
        <dbReference type="PROSITE" id="PS50821"/>
    </source>
</evidence>
<dbReference type="AlphaFoldDB" id="A0A9P3G490"/>
<sequence>MTSVSYPLIGPFDALTPSIAVIVQLSVRQRDGTTENKELKAGQRYTEIIETMQDQHAHIFVRRASYDGMKNLYSPTEIQGAMQFPVTIGPAKFSVLLKHAGVIDRRIFSHLISPGGANENLAAGKQAVAVNLIQILVSQAPHIRFKFSPHAKSFFLSESTNPKRLPGGLVALPGFFQSVRPVLNQFIINVDTTTAAFYPAGPLIDLTMDHWRLRSKRELRDRCDSYNELQKLSRFLKGLAVRIKMPGAIREGKRYIKELVPRVGQYKFQKGAHEVTVKEHFRHDYNFELQDPDLFGVKFSNGSVFPAEFCQIVPGQRYKRKLDPEQTREFLTASVRRPAQRLQEITQAVTGPLLMYNDSPYMRDAAISVDSAALVLRARELDAVQVQYHQTIETPRDGAWNVMQKRFIRPARINGWGVVNFDNRSNPAEAGRFASALFANMQKLAFKESKPGDIDFYYQDGNQAKASADLEQAERSIRHITGSVPDFLLVLLPANAPELRKEVKWWGDCVRGVPTQCVRGGKYNGAKNDRALDQYCNNVALKINAKTRGVASVPTTFCEGELSGVMVVGCDVSHPAPGVRGRPSIASVVSSWNATQTQYNVFLDCQAPRREMIERLANMMEHAVKAYHARNDDKLPKTILLYRDGVSEGEYAQVEEQEIKPLKQYLQSFFRQEFKLVFIVVGKRHHMRFFPADPSQGDRNGNCRAGLVVDQGVVHSSRLDFYLQSHAGIIGTSRSSHYVVLHNDMGWNANQLQGLSYKLCHVYAAATRSVSIPAPVYYADRACTRAAFQFDSGVPDFEGSTDDGNDCDVELWRDQLKQSRISHRMYFV</sequence>
<dbReference type="InterPro" id="IPR003165">
    <property type="entry name" value="Piwi"/>
</dbReference>